<protein>
    <recommendedName>
        <fullName evidence="9">Interferon induced transmembrane protein 1</fullName>
    </recommendedName>
</protein>
<reference evidence="8" key="1">
    <citation type="submission" date="2016-06" db="EMBL/GenBank/DDBJ databases">
        <title>De novo assembly and RNA-Seq shows season-dependent expression and editing in black bear kidneys.</title>
        <authorList>
            <person name="Korstanje R."/>
            <person name="Srivastava A."/>
            <person name="Sarsani V.K."/>
            <person name="Sheehan S.M."/>
            <person name="Seger R.L."/>
            <person name="Barter M.E."/>
            <person name="Lindqvist C."/>
            <person name="Brody L.C."/>
            <person name="Mullikin J.C."/>
        </authorList>
    </citation>
    <scope>NUCLEOTIDE SEQUENCE [LARGE SCALE GENOMIC DNA]</scope>
</reference>
<feature type="transmembrane region" description="Helical" evidence="6">
    <location>
        <begin position="119"/>
        <end position="141"/>
    </location>
</feature>
<dbReference type="GO" id="GO:0045071">
    <property type="term" value="P:negative regulation of viral genome replication"/>
    <property type="evidence" value="ECO:0007669"/>
    <property type="project" value="TreeGrafter"/>
</dbReference>
<sequence length="158" mass="17068">MASGRALPVCGREIPSPAPWAFLSTLSGERRVMEMVKENKVDILGPPQSSAPVATTVVTIQTETAVPDHIVWSLFNTIFMNWCCLGPAQASWPSDDKPWDGGDMTGARTYASTAKCLNVWALVLGLVLTIVSIVLLVNAYVAAYSRVLKLSQESSGYH</sequence>
<comment type="similarity">
    <text evidence="2">Belongs to the CD225/Dispanin family.</text>
</comment>
<dbReference type="GO" id="GO:0051607">
    <property type="term" value="P:defense response to virus"/>
    <property type="evidence" value="ECO:0007669"/>
    <property type="project" value="TreeGrafter"/>
</dbReference>
<dbReference type="GO" id="GO:0034341">
    <property type="term" value="P:response to type II interferon"/>
    <property type="evidence" value="ECO:0007669"/>
    <property type="project" value="TreeGrafter"/>
</dbReference>
<dbReference type="GO" id="GO:0035455">
    <property type="term" value="P:response to interferon-alpha"/>
    <property type="evidence" value="ECO:0007669"/>
    <property type="project" value="TreeGrafter"/>
</dbReference>
<name>A0A452RWM7_URSAM</name>
<dbReference type="AlphaFoldDB" id="A0A452RWM7"/>
<evidence type="ECO:0000313" key="8">
    <source>
        <dbReference type="Proteomes" id="UP000291022"/>
    </source>
</evidence>
<evidence type="ECO:0000256" key="6">
    <source>
        <dbReference type="SAM" id="Phobius"/>
    </source>
</evidence>
<evidence type="ECO:0000256" key="5">
    <source>
        <dbReference type="ARBA" id="ARBA00023136"/>
    </source>
</evidence>
<dbReference type="InterPro" id="IPR007593">
    <property type="entry name" value="CD225/Dispanin_fam"/>
</dbReference>
<accession>A0A452RWM7</accession>
<dbReference type="Pfam" id="PF04505">
    <property type="entry name" value="CD225"/>
    <property type="match status" value="1"/>
</dbReference>
<evidence type="ECO:0008006" key="9">
    <source>
        <dbReference type="Google" id="ProtNLM"/>
    </source>
</evidence>
<dbReference type="InterPro" id="IPR051517">
    <property type="entry name" value="IFITM_antiviral_protein"/>
</dbReference>
<keyword evidence="3 6" id="KW-0812">Transmembrane</keyword>
<dbReference type="PANTHER" id="PTHR13999">
    <property type="entry name" value="INTERFERON INDUCIBLE TRANSMEMBRANE PROTEIN"/>
    <property type="match status" value="1"/>
</dbReference>
<evidence type="ECO:0000256" key="2">
    <source>
        <dbReference type="ARBA" id="ARBA00006843"/>
    </source>
</evidence>
<reference evidence="7" key="2">
    <citation type="submission" date="2025-08" db="UniProtKB">
        <authorList>
            <consortium name="Ensembl"/>
        </authorList>
    </citation>
    <scope>IDENTIFICATION</scope>
</reference>
<keyword evidence="8" id="KW-1185">Reference proteome</keyword>
<dbReference type="Proteomes" id="UP000291022">
    <property type="component" value="Unassembled WGS sequence"/>
</dbReference>
<keyword evidence="5 6" id="KW-0472">Membrane</keyword>
<dbReference type="GeneTree" id="ENSGT00950000182857"/>
<organism evidence="7 8">
    <name type="scientific">Ursus americanus</name>
    <name type="common">American black bear</name>
    <name type="synonym">Euarctos americanus</name>
    <dbReference type="NCBI Taxonomy" id="9643"/>
    <lineage>
        <taxon>Eukaryota</taxon>
        <taxon>Metazoa</taxon>
        <taxon>Chordata</taxon>
        <taxon>Craniata</taxon>
        <taxon>Vertebrata</taxon>
        <taxon>Euteleostomi</taxon>
        <taxon>Mammalia</taxon>
        <taxon>Eutheria</taxon>
        <taxon>Laurasiatheria</taxon>
        <taxon>Carnivora</taxon>
        <taxon>Caniformia</taxon>
        <taxon>Ursidae</taxon>
        <taxon>Ursus</taxon>
    </lineage>
</organism>
<evidence type="ECO:0000256" key="3">
    <source>
        <dbReference type="ARBA" id="ARBA00022692"/>
    </source>
</evidence>
<evidence type="ECO:0000313" key="7">
    <source>
        <dbReference type="Ensembl" id="ENSUAMP00000023976.1"/>
    </source>
</evidence>
<dbReference type="GO" id="GO:0005886">
    <property type="term" value="C:plasma membrane"/>
    <property type="evidence" value="ECO:0007669"/>
    <property type="project" value="TreeGrafter"/>
</dbReference>
<dbReference type="STRING" id="9643.ENSUAMP00000023976"/>
<dbReference type="Ensembl" id="ENSUAMT00000026780.1">
    <property type="protein sequence ID" value="ENSUAMP00000023976.1"/>
    <property type="gene ID" value="ENSUAMG00000018761.1"/>
</dbReference>
<dbReference type="GO" id="GO:0060337">
    <property type="term" value="P:type I interferon-mediated signaling pathway"/>
    <property type="evidence" value="ECO:0007669"/>
    <property type="project" value="TreeGrafter"/>
</dbReference>
<evidence type="ECO:0000256" key="1">
    <source>
        <dbReference type="ARBA" id="ARBA00004370"/>
    </source>
</evidence>
<dbReference type="GO" id="GO:0046597">
    <property type="term" value="P:host-mediated suppression of symbiont invasion"/>
    <property type="evidence" value="ECO:0007669"/>
    <property type="project" value="TreeGrafter"/>
</dbReference>
<comment type="subcellular location">
    <subcellularLocation>
        <location evidence="1">Membrane</location>
    </subcellularLocation>
</comment>
<dbReference type="PANTHER" id="PTHR13999:SF4">
    <property type="entry name" value="INTERFERON-INDUCED TRANSMEMBRANE PROTEIN 3"/>
    <property type="match status" value="1"/>
</dbReference>
<proteinExistence type="inferred from homology"/>
<evidence type="ECO:0000256" key="4">
    <source>
        <dbReference type="ARBA" id="ARBA00022989"/>
    </source>
</evidence>
<keyword evidence="4 6" id="KW-1133">Transmembrane helix</keyword>
<dbReference type="GO" id="GO:0035456">
    <property type="term" value="P:response to interferon-beta"/>
    <property type="evidence" value="ECO:0007669"/>
    <property type="project" value="TreeGrafter"/>
</dbReference>
<reference evidence="7" key="3">
    <citation type="submission" date="2025-09" db="UniProtKB">
        <authorList>
            <consortium name="Ensembl"/>
        </authorList>
    </citation>
    <scope>IDENTIFICATION</scope>
</reference>